<reference evidence="1 2" key="1">
    <citation type="submission" date="2019-07" db="EMBL/GenBank/DDBJ databases">
        <title>Finished genome of Venturia effusa.</title>
        <authorList>
            <person name="Young C.A."/>
            <person name="Cox M.P."/>
            <person name="Ganley A.R.D."/>
            <person name="David W.J."/>
        </authorList>
    </citation>
    <scope>NUCLEOTIDE SEQUENCE [LARGE SCALE GENOMIC DNA]</scope>
    <source>
        <strain evidence="2">albino</strain>
    </source>
</reference>
<sequence length="324" mass="36916">MKVHAESTDEIHLQWALCDQNPQIVLDKFGWHACRPPRKQHTITYYDSNPPAYTQQGLGLRTKTSKGQKISSVKRRFPAETSDVPQDVNCLWDRYGNDTFYTCEKRSLLDTKSPWSAEQVRFANQYQNVEWDDLTAFGPYANAKWKLKIEGHKAVFDDVATPSLHIMEIEIKVPKSEGDIVYEGISKELKKLGIKLCDRQEGKTLRLFRGLGLADSRDPRYKGLPPNEILNAFRDMQQSWQDWMAKQFVGGICPGYCFGAAPYFKKHYSGMAWAITCTASRANKKPATGIPAPPYGYARDDESDCNVHCDGKCPVPYLFKYGYC</sequence>
<proteinExistence type="predicted"/>
<dbReference type="OrthoDB" id="3917713at2759"/>
<dbReference type="EMBL" id="CP042186">
    <property type="protein sequence ID" value="QDS68980.1"/>
    <property type="molecule type" value="Genomic_DNA"/>
</dbReference>
<protein>
    <submittedName>
        <fullName evidence="1">Uncharacterized protein</fullName>
    </submittedName>
</protein>
<evidence type="ECO:0000313" key="1">
    <source>
        <dbReference type="EMBL" id="QDS68980.1"/>
    </source>
</evidence>
<dbReference type="Proteomes" id="UP000316270">
    <property type="component" value="Chromosome 2"/>
</dbReference>
<evidence type="ECO:0000313" key="2">
    <source>
        <dbReference type="Proteomes" id="UP000316270"/>
    </source>
</evidence>
<dbReference type="AlphaFoldDB" id="A0A517L012"/>
<accession>A0A517L012</accession>
<keyword evidence="2" id="KW-1185">Reference proteome</keyword>
<dbReference type="Gene3D" id="2.40.320.10">
    <property type="entry name" value="Hypothetical Protein Pfu-838710-001"/>
    <property type="match status" value="1"/>
</dbReference>
<name>A0A517L012_9PEZI</name>
<organism evidence="1 2">
    <name type="scientific">Venturia effusa</name>
    <dbReference type="NCBI Taxonomy" id="50376"/>
    <lineage>
        <taxon>Eukaryota</taxon>
        <taxon>Fungi</taxon>
        <taxon>Dikarya</taxon>
        <taxon>Ascomycota</taxon>
        <taxon>Pezizomycotina</taxon>
        <taxon>Dothideomycetes</taxon>
        <taxon>Pleosporomycetidae</taxon>
        <taxon>Venturiales</taxon>
        <taxon>Venturiaceae</taxon>
        <taxon>Venturia</taxon>
    </lineage>
</organism>
<gene>
    <name evidence="1" type="ORF">FKW77_009025</name>
</gene>